<feature type="transmembrane region" description="Helical" evidence="1">
    <location>
        <begin position="71"/>
        <end position="92"/>
    </location>
</feature>
<feature type="transmembrane region" description="Helical" evidence="1">
    <location>
        <begin position="144"/>
        <end position="164"/>
    </location>
</feature>
<feature type="transmembrane region" description="Helical" evidence="1">
    <location>
        <begin position="38"/>
        <end position="59"/>
    </location>
</feature>
<dbReference type="RefSeq" id="WP_183203649.1">
    <property type="nucleotide sequence ID" value="NZ_BAAAER010000001.1"/>
</dbReference>
<reference evidence="2 3" key="1">
    <citation type="submission" date="2020-08" db="EMBL/GenBank/DDBJ databases">
        <title>Genomic Encyclopedia of Type Strains, Phase IV (KMG-IV): sequencing the most valuable type-strain genomes for metagenomic binning, comparative biology and taxonomic classification.</title>
        <authorList>
            <person name="Goeker M."/>
        </authorList>
    </citation>
    <scope>NUCLEOTIDE SEQUENCE [LARGE SCALE GENOMIC DNA]</scope>
    <source>
        <strain evidence="2 3">DSM 23960</strain>
    </source>
</reference>
<keyword evidence="3" id="KW-1185">Reference proteome</keyword>
<comment type="caution">
    <text evidence="2">The sequence shown here is derived from an EMBL/GenBank/DDBJ whole genome shotgun (WGS) entry which is preliminary data.</text>
</comment>
<feature type="transmembrane region" description="Helical" evidence="1">
    <location>
        <begin position="6"/>
        <end position="26"/>
    </location>
</feature>
<keyword evidence="1" id="KW-1133">Transmembrane helix</keyword>
<proteinExistence type="predicted"/>
<keyword evidence="1" id="KW-0812">Transmembrane</keyword>
<dbReference type="EMBL" id="JACIDM010000001">
    <property type="protein sequence ID" value="MBB4082586.1"/>
    <property type="molecule type" value="Genomic_DNA"/>
</dbReference>
<dbReference type="Proteomes" id="UP000529946">
    <property type="component" value="Unassembled WGS sequence"/>
</dbReference>
<organism evidence="2 3">
    <name type="scientific">Brevundimonas lenta</name>
    <dbReference type="NCBI Taxonomy" id="424796"/>
    <lineage>
        <taxon>Bacteria</taxon>
        <taxon>Pseudomonadati</taxon>
        <taxon>Pseudomonadota</taxon>
        <taxon>Alphaproteobacteria</taxon>
        <taxon>Caulobacterales</taxon>
        <taxon>Caulobacteraceae</taxon>
        <taxon>Brevundimonas</taxon>
    </lineage>
</organism>
<protein>
    <submittedName>
        <fullName evidence="2">Uncharacterized protein</fullName>
    </submittedName>
</protein>
<keyword evidence="1" id="KW-0472">Membrane</keyword>
<evidence type="ECO:0000313" key="2">
    <source>
        <dbReference type="EMBL" id="MBB4082586.1"/>
    </source>
</evidence>
<evidence type="ECO:0000256" key="1">
    <source>
        <dbReference type="SAM" id="Phobius"/>
    </source>
</evidence>
<dbReference type="AlphaFoldDB" id="A0A7W6JCM2"/>
<evidence type="ECO:0000313" key="3">
    <source>
        <dbReference type="Proteomes" id="UP000529946"/>
    </source>
</evidence>
<name>A0A7W6JCM2_9CAUL</name>
<sequence length="194" mass="21774">MSEFEFFFTFYGLVLGLAAAKVLKGVGGLVQARRLKHVGLQTGLLMLFLMLSICVAWVSAWTNMHEVEIRLGVLAAPLGIAGCYYLAAVIVVPKDMDHWDSLDAYFAGRKRFVAVLLLAAEVLIDVTAWNQFRRAMTDEPDLFWRWLLPYNAVTIGLLVALVFVRGKRWNIAVLSALMVLFTLPYWTGRYVAGL</sequence>
<accession>A0A7W6JCM2</accession>
<feature type="transmembrane region" description="Helical" evidence="1">
    <location>
        <begin position="171"/>
        <end position="188"/>
    </location>
</feature>
<feature type="transmembrane region" description="Helical" evidence="1">
    <location>
        <begin position="112"/>
        <end position="132"/>
    </location>
</feature>
<gene>
    <name evidence="2" type="ORF">GGR12_001425</name>
</gene>